<organism evidence="3 4">
    <name type="scientific">Heracleum sosnowskyi</name>
    <dbReference type="NCBI Taxonomy" id="360622"/>
    <lineage>
        <taxon>Eukaryota</taxon>
        <taxon>Viridiplantae</taxon>
        <taxon>Streptophyta</taxon>
        <taxon>Embryophyta</taxon>
        <taxon>Tracheophyta</taxon>
        <taxon>Spermatophyta</taxon>
        <taxon>Magnoliopsida</taxon>
        <taxon>eudicotyledons</taxon>
        <taxon>Gunneridae</taxon>
        <taxon>Pentapetalae</taxon>
        <taxon>asterids</taxon>
        <taxon>campanulids</taxon>
        <taxon>Apiales</taxon>
        <taxon>Apiaceae</taxon>
        <taxon>Apioideae</taxon>
        <taxon>apioid superclade</taxon>
        <taxon>Tordylieae</taxon>
        <taxon>Tordyliinae</taxon>
        <taxon>Heracleum</taxon>
    </lineage>
</organism>
<evidence type="ECO:0000256" key="2">
    <source>
        <dbReference type="SAM" id="MobiDB-lite"/>
    </source>
</evidence>
<evidence type="ECO:0000256" key="1">
    <source>
        <dbReference type="SAM" id="Coils"/>
    </source>
</evidence>
<protein>
    <submittedName>
        <fullName evidence="3">Uncharacterized protein</fullName>
    </submittedName>
</protein>
<accession>A0AAD8HL19</accession>
<gene>
    <name evidence="3" type="ORF">POM88_034683</name>
</gene>
<comment type="caution">
    <text evidence="3">The sequence shown here is derived from an EMBL/GenBank/DDBJ whole genome shotgun (WGS) entry which is preliminary data.</text>
</comment>
<dbReference type="Proteomes" id="UP001237642">
    <property type="component" value="Unassembled WGS sequence"/>
</dbReference>
<dbReference type="EMBL" id="JAUIZM010000008">
    <property type="protein sequence ID" value="KAK1368591.1"/>
    <property type="molecule type" value="Genomic_DNA"/>
</dbReference>
<keyword evidence="4" id="KW-1185">Reference proteome</keyword>
<keyword evidence="1" id="KW-0175">Coiled coil</keyword>
<reference evidence="3" key="1">
    <citation type="submission" date="2023-02" db="EMBL/GenBank/DDBJ databases">
        <title>Genome of toxic invasive species Heracleum sosnowskyi carries increased number of genes despite the absence of recent whole-genome duplications.</title>
        <authorList>
            <person name="Schelkunov M."/>
            <person name="Shtratnikova V."/>
            <person name="Makarenko M."/>
            <person name="Klepikova A."/>
            <person name="Omelchenko D."/>
            <person name="Novikova G."/>
            <person name="Obukhova E."/>
            <person name="Bogdanov V."/>
            <person name="Penin A."/>
            <person name="Logacheva M."/>
        </authorList>
    </citation>
    <scope>NUCLEOTIDE SEQUENCE</scope>
    <source>
        <strain evidence="3">Hsosn_3</strain>
        <tissue evidence="3">Leaf</tissue>
    </source>
</reference>
<evidence type="ECO:0000313" key="4">
    <source>
        <dbReference type="Proteomes" id="UP001237642"/>
    </source>
</evidence>
<feature type="region of interest" description="Disordered" evidence="2">
    <location>
        <begin position="136"/>
        <end position="178"/>
    </location>
</feature>
<feature type="coiled-coil region" evidence="1">
    <location>
        <begin position="314"/>
        <end position="348"/>
    </location>
</feature>
<name>A0AAD8HL19_9APIA</name>
<proteinExistence type="predicted"/>
<dbReference type="Gene3D" id="1.20.5.340">
    <property type="match status" value="1"/>
</dbReference>
<dbReference type="AlphaFoldDB" id="A0AAD8HL19"/>
<feature type="compositionally biased region" description="Basic residues" evidence="2">
    <location>
        <begin position="1"/>
        <end position="12"/>
    </location>
</feature>
<feature type="region of interest" description="Disordered" evidence="2">
    <location>
        <begin position="1"/>
        <end position="27"/>
    </location>
</feature>
<sequence>MTGLRRSTRARRSVATTTYDSDSSEEKVPTKYVMGSCSNKKQKCLALKQEPQFQEVALLTCGHEMPHGEMRDGVPALELPSLQDQEKPMVVGHEMPPAETRDGVPAVELPSLLDQEKPIGLEMPPGETRDVVPAEELPSLQDQEKPMDQEMVPGETRDGLPVVELPSSPEEEEEEKPKRDLLFLLRPIMEPEDRQCLLDSASVFKSNLVAHFKSSADNNLSTSDMKILASECYSVLEKLGDDYTSFHSEVRKLIAQHEKVESAAKDKENWNEWEMKARYVDQVKTLYKVREKLTIAEENLSGAKTKVEFLMFKKKEMTDMLHTLTEKLNEEEQRVKSLTQERDQFQKTLSDTEVGLVELAAKNEASVSYNAARDEFERMSNHLLQLLKKN</sequence>
<evidence type="ECO:0000313" key="3">
    <source>
        <dbReference type="EMBL" id="KAK1368591.1"/>
    </source>
</evidence>
<reference evidence="3" key="2">
    <citation type="submission" date="2023-05" db="EMBL/GenBank/DDBJ databases">
        <authorList>
            <person name="Schelkunov M.I."/>
        </authorList>
    </citation>
    <scope>NUCLEOTIDE SEQUENCE</scope>
    <source>
        <strain evidence="3">Hsosn_3</strain>
        <tissue evidence="3">Leaf</tissue>
    </source>
</reference>